<dbReference type="RefSeq" id="WP_188910811.1">
    <property type="nucleotide sequence ID" value="NZ_BMMF01000003.1"/>
</dbReference>
<sequence length="215" mass="24542">MTLGPPILQVKAAQLTEAPRAFEPKLRWPSLDSGYAPVDLHRFPSRDEENWRFGLGEFGTSSQYFISALNSAQIRIWLVDCFLLKLIDANKANFMQTFYQAFLHTTADDVRLLTSKKDGYLDQIKGFRDLQNTRRGPLHNRAAFKIEVRVIPGVRGGARLPHDRFALIDDELWHWGANVGGTHHEVNAFSHGWSALETGAVDYFDRIWNMSERPS</sequence>
<name>A0A917Q568_9HYPH</name>
<gene>
    <name evidence="1" type="ORF">GCM10011322_12830</name>
</gene>
<dbReference type="Proteomes" id="UP000600449">
    <property type="component" value="Unassembled WGS sequence"/>
</dbReference>
<evidence type="ECO:0000313" key="1">
    <source>
        <dbReference type="EMBL" id="GGK27713.1"/>
    </source>
</evidence>
<accession>A0A917Q568</accession>
<reference evidence="1 2" key="1">
    <citation type="journal article" date="2014" name="Int. J. Syst. Evol. Microbiol.">
        <title>Complete genome sequence of Corynebacterium casei LMG S-19264T (=DSM 44701T), isolated from a smear-ripened cheese.</title>
        <authorList>
            <consortium name="US DOE Joint Genome Institute (JGI-PGF)"/>
            <person name="Walter F."/>
            <person name="Albersmeier A."/>
            <person name="Kalinowski J."/>
            <person name="Ruckert C."/>
        </authorList>
    </citation>
    <scope>NUCLEOTIDE SEQUENCE [LARGE SCALE GENOMIC DNA]</scope>
    <source>
        <strain evidence="1 2">CGMCC 1.9161</strain>
    </source>
</reference>
<evidence type="ECO:0000313" key="2">
    <source>
        <dbReference type="Proteomes" id="UP000600449"/>
    </source>
</evidence>
<protein>
    <submittedName>
        <fullName evidence="1">Uncharacterized protein</fullName>
    </submittedName>
</protein>
<comment type="caution">
    <text evidence="1">The sequence shown here is derived from an EMBL/GenBank/DDBJ whole genome shotgun (WGS) entry which is preliminary data.</text>
</comment>
<dbReference type="EMBL" id="BMMF01000003">
    <property type="protein sequence ID" value="GGK27713.1"/>
    <property type="molecule type" value="Genomic_DNA"/>
</dbReference>
<keyword evidence="2" id="KW-1185">Reference proteome</keyword>
<proteinExistence type="predicted"/>
<dbReference type="AlphaFoldDB" id="A0A917Q568"/>
<organism evidence="1 2">
    <name type="scientific">Salinarimonas ramus</name>
    <dbReference type="NCBI Taxonomy" id="690164"/>
    <lineage>
        <taxon>Bacteria</taxon>
        <taxon>Pseudomonadati</taxon>
        <taxon>Pseudomonadota</taxon>
        <taxon>Alphaproteobacteria</taxon>
        <taxon>Hyphomicrobiales</taxon>
        <taxon>Salinarimonadaceae</taxon>
        <taxon>Salinarimonas</taxon>
    </lineage>
</organism>